<name>A0A1A8XQP9_9PROT</name>
<proteinExistence type="predicted"/>
<gene>
    <name evidence="1" type="ORF">ACCAA_350142</name>
</gene>
<reference evidence="1 2" key="1">
    <citation type="submission" date="2016-06" db="EMBL/GenBank/DDBJ databases">
        <authorList>
            <person name="Kjaerup R.B."/>
            <person name="Dalgaard T.S."/>
            <person name="Juul-Madsen H.R."/>
        </authorList>
    </citation>
    <scope>NUCLEOTIDE SEQUENCE [LARGE SCALE GENOMIC DNA]</scope>
    <source>
        <strain evidence="1">3</strain>
    </source>
</reference>
<accession>A0A1A8XQP9</accession>
<dbReference type="RefSeq" id="WP_186407333.1">
    <property type="nucleotide sequence ID" value="NZ_FLQX01000111.1"/>
</dbReference>
<keyword evidence="2" id="KW-1185">Reference proteome</keyword>
<dbReference type="Proteomes" id="UP000199169">
    <property type="component" value="Unassembled WGS sequence"/>
</dbReference>
<protein>
    <submittedName>
        <fullName evidence="1">Uncharacterized protein</fullName>
    </submittedName>
</protein>
<dbReference type="STRING" id="1860102.ACCAA_350142"/>
<dbReference type="AlphaFoldDB" id="A0A1A8XQP9"/>
<evidence type="ECO:0000313" key="1">
    <source>
        <dbReference type="EMBL" id="SBT06777.1"/>
    </source>
</evidence>
<sequence length="334" mass="35186">MSVQPPEHDTASLFSPAARQRELAELQRTIGAEFGLTFMAMDLNDPDSVAAVSEHFGCAQVNGSAFEGKAFARGVANNPLLVGEDMAPAAALTATGINPDTGKKERFALIAFNARNNHVLTNAFGDLGPLFGADEIRQIERMTLLHEAGHAVVQHVELSGVDAWGNAVAALDDRTGQAGDAIRKWAVSDEGALAHRDVRKLMLGEADKLDALQARARAGEDGLGYDADTVQKSFQAIRSRPDYRNFQEQMADAFMAIMLKQEGVDVTRAVGDARAKGDAEHNTELSLAAVGALTSSSLIGMNTRQLLALAAQLVQGAVGARSQPGGAGTGVIGQ</sequence>
<organism evidence="1 2">
    <name type="scientific">Candidatus Accumulibacter aalborgensis</name>
    <dbReference type="NCBI Taxonomy" id="1860102"/>
    <lineage>
        <taxon>Bacteria</taxon>
        <taxon>Pseudomonadati</taxon>
        <taxon>Pseudomonadota</taxon>
        <taxon>Betaproteobacteria</taxon>
        <taxon>Candidatus Accumulibacter</taxon>
    </lineage>
</organism>
<dbReference type="EMBL" id="FLQX01000111">
    <property type="protein sequence ID" value="SBT06777.1"/>
    <property type="molecule type" value="Genomic_DNA"/>
</dbReference>
<evidence type="ECO:0000313" key="2">
    <source>
        <dbReference type="Proteomes" id="UP000199169"/>
    </source>
</evidence>